<dbReference type="SUPFAM" id="SSF56322">
    <property type="entry name" value="ADC synthase"/>
    <property type="match status" value="1"/>
</dbReference>
<dbReference type="Proteomes" id="UP001160390">
    <property type="component" value="Unassembled WGS sequence"/>
</dbReference>
<protein>
    <recommendedName>
        <fullName evidence="5">Chorismate-utilising enzyme C-terminal domain-containing protein</fullName>
    </recommendedName>
</protein>
<evidence type="ECO:0000313" key="6">
    <source>
        <dbReference type="EMBL" id="CAI6090598.1"/>
    </source>
</evidence>
<dbReference type="InterPro" id="IPR019999">
    <property type="entry name" value="Anth_synth_I-like"/>
</dbReference>
<dbReference type="InterPro" id="IPR015890">
    <property type="entry name" value="Chorismate_C"/>
</dbReference>
<dbReference type="Pfam" id="PF00425">
    <property type="entry name" value="Chorismate_bind"/>
    <property type="match status" value="1"/>
</dbReference>
<dbReference type="GO" id="GO:0008909">
    <property type="term" value="F:isochorismate synthase activity"/>
    <property type="evidence" value="ECO:0007669"/>
    <property type="project" value="InterPro"/>
</dbReference>
<evidence type="ECO:0000256" key="1">
    <source>
        <dbReference type="ARBA" id="ARBA00001946"/>
    </source>
</evidence>
<dbReference type="EMBL" id="CABFNP030001029">
    <property type="protein sequence ID" value="CAI6090598.1"/>
    <property type="molecule type" value="Genomic_DNA"/>
</dbReference>
<dbReference type="NCBIfam" id="TIGR03494">
    <property type="entry name" value="salicyl_syn"/>
    <property type="match status" value="1"/>
</dbReference>
<keyword evidence="4" id="KW-0456">Lyase</keyword>
<dbReference type="PANTHER" id="PTHR11236">
    <property type="entry name" value="AMINOBENZOATE/ANTHRANILATE SYNTHASE"/>
    <property type="match status" value="1"/>
</dbReference>
<sequence length="451" mass="50136">MYPNSAASKPFTFHFDPKGTLEATAKILRSSSEDHYAYERENIWFAGIGHKASLTLAPDGKTTTVSTGTNTVTTDTSPDVTVLTDTITTFIQQHNAANQKLFGFVGFNYSAYIRGIKFAPGRWPLVNIFVPRIYIEVSGDTIQIWNGNDDDIASMKLQLGELNAEAPSNSTFLPAHIALNQDRDEYFHAVQQSLSSITSGKYEKVIASRQVKILEHVDMIETLIRGRQRNTPKRTFILRQGGFEATGFSPELVMSVDNNHVITEPLAGTRSNVGTDEERQKLKEDLIRDPKEIVEHVVSVKEAIQEMDQCCRQGSVSVHDFMTIKNRGKVQHIGSSVHGELDPLKKAWDAFNTLFPSITASGIPKTSAIEAIANLEPHPRELYSGAVLLIDNCKVFEAALVLRSVFQDRNGQWVQAGAGIVEMSKEEREYTETCEKLQSFAPFIALKPSNK</sequence>
<comment type="caution">
    <text evidence="6">The sequence shown here is derived from an EMBL/GenBank/DDBJ whole genome shotgun (WGS) entry which is preliminary data.</text>
</comment>
<dbReference type="InterPro" id="IPR019996">
    <property type="entry name" value="Salicylate_synthase"/>
</dbReference>
<accession>A0AA35M511</accession>
<keyword evidence="2" id="KW-0479">Metal-binding</keyword>
<dbReference type="GO" id="GO:0016833">
    <property type="term" value="F:oxo-acid-lyase activity"/>
    <property type="evidence" value="ECO:0007669"/>
    <property type="project" value="InterPro"/>
</dbReference>
<organism evidence="6 7">
    <name type="scientific">Clonostachys chloroleuca</name>
    <dbReference type="NCBI Taxonomy" id="1926264"/>
    <lineage>
        <taxon>Eukaryota</taxon>
        <taxon>Fungi</taxon>
        <taxon>Dikarya</taxon>
        <taxon>Ascomycota</taxon>
        <taxon>Pezizomycotina</taxon>
        <taxon>Sordariomycetes</taxon>
        <taxon>Hypocreomycetidae</taxon>
        <taxon>Hypocreales</taxon>
        <taxon>Bionectriaceae</taxon>
        <taxon>Clonostachys</taxon>
    </lineage>
</organism>
<gene>
    <name evidence="6" type="ORF">CCHLO57077_00014910</name>
</gene>
<name>A0AA35M511_9HYPO</name>
<dbReference type="PANTHER" id="PTHR11236:SF48">
    <property type="entry name" value="ISOCHORISMATE SYNTHASE MENF"/>
    <property type="match status" value="1"/>
</dbReference>
<keyword evidence="3" id="KW-0460">Magnesium</keyword>
<evidence type="ECO:0000256" key="3">
    <source>
        <dbReference type="ARBA" id="ARBA00022842"/>
    </source>
</evidence>
<evidence type="ECO:0000256" key="4">
    <source>
        <dbReference type="ARBA" id="ARBA00023239"/>
    </source>
</evidence>
<dbReference type="InterPro" id="IPR005801">
    <property type="entry name" value="ADC_synthase"/>
</dbReference>
<reference evidence="6" key="1">
    <citation type="submission" date="2023-01" db="EMBL/GenBank/DDBJ databases">
        <authorList>
            <person name="Piombo E."/>
        </authorList>
    </citation>
    <scope>NUCLEOTIDE SEQUENCE</scope>
</reference>
<evidence type="ECO:0000313" key="7">
    <source>
        <dbReference type="Proteomes" id="UP001160390"/>
    </source>
</evidence>
<proteinExistence type="predicted"/>
<dbReference type="GO" id="GO:0046872">
    <property type="term" value="F:metal ion binding"/>
    <property type="evidence" value="ECO:0007669"/>
    <property type="project" value="UniProtKB-KW"/>
</dbReference>
<dbReference type="GO" id="GO:0000162">
    <property type="term" value="P:L-tryptophan biosynthetic process"/>
    <property type="evidence" value="ECO:0007669"/>
    <property type="project" value="TreeGrafter"/>
</dbReference>
<keyword evidence="7" id="KW-1185">Reference proteome</keyword>
<comment type="cofactor">
    <cofactor evidence="1">
        <name>Mg(2+)</name>
        <dbReference type="ChEBI" id="CHEBI:18420"/>
    </cofactor>
</comment>
<evidence type="ECO:0000259" key="5">
    <source>
        <dbReference type="Pfam" id="PF00425"/>
    </source>
</evidence>
<evidence type="ECO:0000256" key="2">
    <source>
        <dbReference type="ARBA" id="ARBA00022723"/>
    </source>
</evidence>
<dbReference type="Gene3D" id="3.60.120.10">
    <property type="entry name" value="Anthranilate synthase"/>
    <property type="match status" value="1"/>
</dbReference>
<dbReference type="AlphaFoldDB" id="A0AA35M511"/>
<feature type="domain" description="Chorismate-utilising enzyme C-terminal" evidence="5">
    <location>
        <begin position="183"/>
        <end position="436"/>
    </location>
</feature>